<dbReference type="EMBL" id="FOFB01000008">
    <property type="protein sequence ID" value="SEQ32161.1"/>
    <property type="molecule type" value="Genomic_DNA"/>
</dbReference>
<keyword evidence="3" id="KW-1185">Reference proteome</keyword>
<dbReference type="Gene3D" id="3.30.760.10">
    <property type="entry name" value="RNA Cap, Translation Initiation Factor Eif4e"/>
    <property type="match status" value="1"/>
</dbReference>
<dbReference type="AlphaFoldDB" id="A0A1H9F2P3"/>
<reference evidence="3" key="1">
    <citation type="submission" date="2016-10" db="EMBL/GenBank/DDBJ databases">
        <authorList>
            <person name="Varghese N."/>
            <person name="Submissions S."/>
        </authorList>
    </citation>
    <scope>NUCLEOTIDE SEQUENCE [LARGE SCALE GENOMIC DNA]</scope>
    <source>
        <strain evidence="3">DSM 24740</strain>
    </source>
</reference>
<evidence type="ECO:0000256" key="1">
    <source>
        <dbReference type="ARBA" id="ARBA00010568"/>
    </source>
</evidence>
<dbReference type="OrthoDB" id="8549808at2"/>
<evidence type="ECO:0000313" key="2">
    <source>
        <dbReference type="EMBL" id="SEQ32161.1"/>
    </source>
</evidence>
<sequence>MDKRIPSKITDRYWLVSIYEQYRFSKLKEERNSGKWLLFGSIDEVDRYWKLIKTATAEGVLGPSSKVSTSKANPNSGDNSTRVICIFTEDFNDRSDVRRVEMAIRSLGIKNRLVYKLDRDVGKYFHKGDRVVDILVSDEIQDI</sequence>
<dbReference type="PANTHER" id="PTHR31977:SF1">
    <property type="entry name" value="UPF0696 PROTEIN C11ORF68"/>
    <property type="match status" value="1"/>
</dbReference>
<comment type="similarity">
    <text evidence="1">Belongs to the UPF0696 family.</text>
</comment>
<dbReference type="InterPro" id="IPR015034">
    <property type="entry name" value="Bles03"/>
</dbReference>
<dbReference type="PANTHER" id="PTHR31977">
    <property type="entry name" value="UPF0696 PROTEIN C11ORF68"/>
    <property type="match status" value="1"/>
</dbReference>
<gene>
    <name evidence="2" type="ORF">SAMN05444359_10859</name>
</gene>
<evidence type="ECO:0000313" key="3">
    <source>
        <dbReference type="Proteomes" id="UP000199021"/>
    </source>
</evidence>
<dbReference type="STRING" id="478744.SAMN05444359_10859"/>
<protein>
    <submittedName>
        <fullName evidence="2">Uncharacterized protein</fullName>
    </submittedName>
</protein>
<proteinExistence type="inferred from homology"/>
<name>A0A1H9F2P3_9BACT</name>
<dbReference type="Proteomes" id="UP000199021">
    <property type="component" value="Unassembled WGS sequence"/>
</dbReference>
<dbReference type="RefSeq" id="WP_090167443.1">
    <property type="nucleotide sequence ID" value="NZ_FOFB01000008.1"/>
</dbReference>
<dbReference type="InParanoid" id="A0A1H9F2P3"/>
<accession>A0A1H9F2P3</accession>
<dbReference type="Pfam" id="PF08939">
    <property type="entry name" value="Bles03"/>
    <property type="match status" value="1"/>
</dbReference>
<dbReference type="InterPro" id="IPR023398">
    <property type="entry name" value="TIF_eIF4e-like"/>
</dbReference>
<dbReference type="SUPFAM" id="SSF55418">
    <property type="entry name" value="eIF4e-like"/>
    <property type="match status" value="1"/>
</dbReference>
<organism evidence="2 3">
    <name type="scientific">Neolewinella agarilytica</name>
    <dbReference type="NCBI Taxonomy" id="478744"/>
    <lineage>
        <taxon>Bacteria</taxon>
        <taxon>Pseudomonadati</taxon>
        <taxon>Bacteroidota</taxon>
        <taxon>Saprospiria</taxon>
        <taxon>Saprospirales</taxon>
        <taxon>Lewinellaceae</taxon>
        <taxon>Neolewinella</taxon>
    </lineage>
</organism>